<sequence length="265" mass="29607">MSKFSQNSASKKGGVKKKSKALKRPKFIDDSTIESGKEQGESNSSLSDSFDLLEIEDDDKVSDSGQDSEEEKEDFFAPDKLKPYEVSEFLVKEGIRSRTVLLYIANVRAKNGERDLKAWVVGHSTKFMNELISTTWEMEEAGAILKRRKKTRMEILYGAFQGPCAETCIQHEWLRCAVSILQSNSVKVDVFAAAMRNALKNGRGKGNNVLIVGPSTCGKSFLLTPLQLVYDAVANLSNTQYAWVSLELKEVALLNDFRWSAECID</sequence>
<evidence type="ECO:0000313" key="3">
    <source>
        <dbReference type="Proteomes" id="UP000594262"/>
    </source>
</evidence>
<dbReference type="OrthoDB" id="5968250at2759"/>
<dbReference type="EnsemblMetazoa" id="CLYHEMT003724.1">
    <property type="protein sequence ID" value="CLYHEMP003724.1"/>
    <property type="gene ID" value="CLYHEMG003724"/>
</dbReference>
<feature type="compositionally biased region" description="Basic residues" evidence="1">
    <location>
        <begin position="13"/>
        <end position="25"/>
    </location>
</feature>
<dbReference type="InterPro" id="IPR027417">
    <property type="entry name" value="P-loop_NTPase"/>
</dbReference>
<dbReference type="SUPFAM" id="SSF52540">
    <property type="entry name" value="P-loop containing nucleoside triphosphate hydrolases"/>
    <property type="match status" value="1"/>
</dbReference>
<reference evidence="2" key="1">
    <citation type="submission" date="2021-01" db="UniProtKB">
        <authorList>
            <consortium name="EnsemblMetazoa"/>
        </authorList>
    </citation>
    <scope>IDENTIFICATION</scope>
</reference>
<organism evidence="2 3">
    <name type="scientific">Clytia hemisphaerica</name>
    <dbReference type="NCBI Taxonomy" id="252671"/>
    <lineage>
        <taxon>Eukaryota</taxon>
        <taxon>Metazoa</taxon>
        <taxon>Cnidaria</taxon>
        <taxon>Hydrozoa</taxon>
        <taxon>Hydroidolina</taxon>
        <taxon>Leptothecata</taxon>
        <taxon>Obeliida</taxon>
        <taxon>Clytiidae</taxon>
        <taxon>Clytia</taxon>
    </lineage>
</organism>
<keyword evidence="3" id="KW-1185">Reference proteome</keyword>
<protein>
    <submittedName>
        <fullName evidence="2">Uncharacterized protein</fullName>
    </submittedName>
</protein>
<evidence type="ECO:0000313" key="2">
    <source>
        <dbReference type="EnsemblMetazoa" id="CLYHEMP003724.1"/>
    </source>
</evidence>
<name>A0A7M5V5C8_9CNID</name>
<evidence type="ECO:0000256" key="1">
    <source>
        <dbReference type="SAM" id="MobiDB-lite"/>
    </source>
</evidence>
<proteinExistence type="predicted"/>
<dbReference type="Gene3D" id="3.40.50.300">
    <property type="entry name" value="P-loop containing nucleotide triphosphate hydrolases"/>
    <property type="match status" value="1"/>
</dbReference>
<dbReference type="AlphaFoldDB" id="A0A7M5V5C8"/>
<accession>A0A7M5V5C8</accession>
<feature type="region of interest" description="Disordered" evidence="1">
    <location>
        <begin position="1"/>
        <end position="49"/>
    </location>
</feature>
<dbReference type="Proteomes" id="UP000594262">
    <property type="component" value="Unplaced"/>
</dbReference>